<evidence type="ECO:0000259" key="8">
    <source>
        <dbReference type="Pfam" id="PF00171"/>
    </source>
</evidence>
<dbReference type="STRING" id="1423726.FC07_GL002675"/>
<evidence type="ECO:0000313" key="10">
    <source>
        <dbReference type="Proteomes" id="UP000051461"/>
    </source>
</evidence>
<reference evidence="9 10" key="1">
    <citation type="journal article" date="2015" name="Genome Announc.">
        <title>Expanding the biotechnology potential of lactobacilli through comparative genomics of 213 strains and associated genera.</title>
        <authorList>
            <person name="Sun Z."/>
            <person name="Harris H.M."/>
            <person name="McCann A."/>
            <person name="Guo C."/>
            <person name="Argimon S."/>
            <person name="Zhang W."/>
            <person name="Yang X."/>
            <person name="Jeffery I.B."/>
            <person name="Cooney J.C."/>
            <person name="Kagawa T.F."/>
            <person name="Liu W."/>
            <person name="Song Y."/>
            <person name="Salvetti E."/>
            <person name="Wrobel A."/>
            <person name="Rasinkangas P."/>
            <person name="Parkhill J."/>
            <person name="Rea M.C."/>
            <person name="O'Sullivan O."/>
            <person name="Ritari J."/>
            <person name="Douillard F.P."/>
            <person name="Paul Ross R."/>
            <person name="Yang R."/>
            <person name="Briner A.E."/>
            <person name="Felis G.E."/>
            <person name="de Vos W.M."/>
            <person name="Barrangou R."/>
            <person name="Klaenhammer T.R."/>
            <person name="Caufield P.W."/>
            <person name="Cui Y."/>
            <person name="Zhang H."/>
            <person name="O'Toole P.W."/>
        </authorList>
    </citation>
    <scope>NUCLEOTIDE SEQUENCE [LARGE SCALE GENOMIC DNA]</scope>
    <source>
        <strain evidence="9 10">DSM 20003</strain>
    </source>
</reference>
<feature type="domain" description="Aldehyde dehydrogenase" evidence="8">
    <location>
        <begin position="314"/>
        <end position="405"/>
    </location>
</feature>
<organism evidence="9 10">
    <name type="scientific">Loigolactobacillus bifermentans DSM 20003</name>
    <dbReference type="NCBI Taxonomy" id="1423726"/>
    <lineage>
        <taxon>Bacteria</taxon>
        <taxon>Bacillati</taxon>
        <taxon>Bacillota</taxon>
        <taxon>Bacilli</taxon>
        <taxon>Lactobacillales</taxon>
        <taxon>Lactobacillaceae</taxon>
        <taxon>Loigolactobacillus</taxon>
    </lineage>
</organism>
<dbReference type="PIRSF" id="PIRSF000151">
    <property type="entry name" value="GPR"/>
    <property type="match status" value="1"/>
</dbReference>
<dbReference type="FunFam" id="3.40.309.10:FF:000006">
    <property type="entry name" value="Gamma-glutamyl phosphate reductase"/>
    <property type="match status" value="1"/>
</dbReference>
<dbReference type="Proteomes" id="UP000051461">
    <property type="component" value="Unassembled WGS sequence"/>
</dbReference>
<dbReference type="InterPro" id="IPR015590">
    <property type="entry name" value="Aldehyde_DH_dom"/>
</dbReference>
<dbReference type="InterPro" id="IPR016163">
    <property type="entry name" value="Ald_DH_C"/>
</dbReference>
<dbReference type="HAMAP" id="MF_00412">
    <property type="entry name" value="ProA"/>
    <property type="match status" value="1"/>
</dbReference>
<keyword evidence="10" id="KW-1185">Reference proteome</keyword>
<keyword evidence="4 7" id="KW-0521">NADP</keyword>
<evidence type="ECO:0000256" key="5">
    <source>
        <dbReference type="ARBA" id="ARBA00023002"/>
    </source>
</evidence>
<dbReference type="AlphaFoldDB" id="A0A0R1GXY9"/>
<comment type="pathway">
    <text evidence="1 7">Amino-acid biosynthesis; L-proline biosynthesis; L-glutamate 5-semialdehyde from L-glutamate: step 2/2.</text>
</comment>
<dbReference type="Pfam" id="PF00171">
    <property type="entry name" value="Aldedh"/>
    <property type="match status" value="2"/>
</dbReference>
<evidence type="ECO:0000256" key="7">
    <source>
        <dbReference type="HAMAP-Rule" id="MF_00412"/>
    </source>
</evidence>
<dbReference type="NCBIfam" id="NF001221">
    <property type="entry name" value="PRK00197.1"/>
    <property type="match status" value="1"/>
</dbReference>
<keyword evidence="3 7" id="KW-0641">Proline biosynthesis</keyword>
<comment type="function">
    <text evidence="7">Catalyzes the NADPH-dependent reduction of L-glutamate 5-phosphate into L-glutamate 5-semialdehyde and phosphate. The product spontaneously undergoes cyclization to form 1-pyrroline-5-carboxylate.</text>
</comment>
<comment type="caution">
    <text evidence="9">The sequence shown here is derived from an EMBL/GenBank/DDBJ whole genome shotgun (WGS) entry which is preliminary data.</text>
</comment>
<dbReference type="InterPro" id="IPR016161">
    <property type="entry name" value="Ald_DH/histidinol_DH"/>
</dbReference>
<dbReference type="RefSeq" id="WP_057904332.1">
    <property type="nucleotide sequence ID" value="NZ_AZDA01000046.1"/>
</dbReference>
<evidence type="ECO:0000313" key="9">
    <source>
        <dbReference type="EMBL" id="KRK38959.1"/>
    </source>
</evidence>
<comment type="catalytic activity">
    <reaction evidence="6 7">
        <text>L-glutamate 5-semialdehyde + phosphate + NADP(+) = L-glutamyl 5-phosphate + NADPH + H(+)</text>
        <dbReference type="Rhea" id="RHEA:19541"/>
        <dbReference type="ChEBI" id="CHEBI:15378"/>
        <dbReference type="ChEBI" id="CHEBI:43474"/>
        <dbReference type="ChEBI" id="CHEBI:57783"/>
        <dbReference type="ChEBI" id="CHEBI:58066"/>
        <dbReference type="ChEBI" id="CHEBI:58274"/>
        <dbReference type="ChEBI" id="CHEBI:58349"/>
        <dbReference type="EC" id="1.2.1.41"/>
    </reaction>
</comment>
<dbReference type="PATRIC" id="fig|1423726.3.peg.2784"/>
<dbReference type="UniPathway" id="UPA00098">
    <property type="reaction ID" value="UER00360"/>
</dbReference>
<dbReference type="InterPro" id="IPR012134">
    <property type="entry name" value="Glu-5-SA_DH"/>
</dbReference>
<dbReference type="CDD" id="cd07079">
    <property type="entry name" value="ALDH_F18-19_ProA-GPR"/>
    <property type="match status" value="1"/>
</dbReference>
<evidence type="ECO:0000256" key="2">
    <source>
        <dbReference type="ARBA" id="ARBA00022605"/>
    </source>
</evidence>
<keyword evidence="5 7" id="KW-0560">Oxidoreductase</keyword>
<comment type="subcellular location">
    <subcellularLocation>
        <location evidence="7">Cytoplasm</location>
    </subcellularLocation>
</comment>
<keyword evidence="2 7" id="KW-0028">Amino-acid biosynthesis</keyword>
<dbReference type="Gene3D" id="3.40.605.10">
    <property type="entry name" value="Aldehyde Dehydrogenase, Chain A, domain 1"/>
    <property type="match status" value="1"/>
</dbReference>
<dbReference type="InterPro" id="IPR000965">
    <property type="entry name" value="GPR_dom"/>
</dbReference>
<comment type="similarity">
    <text evidence="7">Belongs to the gamma-glutamyl phosphate reductase family.</text>
</comment>
<evidence type="ECO:0000256" key="6">
    <source>
        <dbReference type="ARBA" id="ARBA00049024"/>
    </source>
</evidence>
<dbReference type="PROSITE" id="PS01223">
    <property type="entry name" value="PROA"/>
    <property type="match status" value="1"/>
</dbReference>
<dbReference type="OrthoDB" id="9809970at2"/>
<dbReference type="PANTHER" id="PTHR11063">
    <property type="entry name" value="GLUTAMATE SEMIALDEHYDE DEHYDROGENASE"/>
    <property type="match status" value="1"/>
</dbReference>
<dbReference type="GO" id="GO:0055129">
    <property type="term" value="P:L-proline biosynthetic process"/>
    <property type="evidence" value="ECO:0007669"/>
    <property type="project" value="UniProtKB-UniRule"/>
</dbReference>
<keyword evidence="7" id="KW-0963">Cytoplasm</keyword>
<name>A0A0R1GXY9_9LACO</name>
<dbReference type="GO" id="GO:0004350">
    <property type="term" value="F:glutamate-5-semialdehyde dehydrogenase activity"/>
    <property type="evidence" value="ECO:0007669"/>
    <property type="project" value="UniProtKB-UniRule"/>
</dbReference>
<dbReference type="SUPFAM" id="SSF53720">
    <property type="entry name" value="ALDH-like"/>
    <property type="match status" value="1"/>
</dbReference>
<dbReference type="EC" id="1.2.1.41" evidence="7"/>
<gene>
    <name evidence="7" type="primary">proA</name>
    <name evidence="9" type="ORF">FC07_GL002675</name>
</gene>
<evidence type="ECO:0000256" key="3">
    <source>
        <dbReference type="ARBA" id="ARBA00022650"/>
    </source>
</evidence>
<dbReference type="EMBL" id="AZDA01000046">
    <property type="protein sequence ID" value="KRK38959.1"/>
    <property type="molecule type" value="Genomic_DNA"/>
</dbReference>
<dbReference type="GO" id="GO:0050661">
    <property type="term" value="F:NADP binding"/>
    <property type="evidence" value="ECO:0007669"/>
    <property type="project" value="InterPro"/>
</dbReference>
<accession>A0A0R1GXY9</accession>
<proteinExistence type="inferred from homology"/>
<feature type="domain" description="Aldehyde dehydrogenase" evidence="8">
    <location>
        <begin position="5"/>
        <end position="285"/>
    </location>
</feature>
<dbReference type="GO" id="GO:0005737">
    <property type="term" value="C:cytoplasm"/>
    <property type="evidence" value="ECO:0007669"/>
    <property type="project" value="UniProtKB-SubCell"/>
</dbReference>
<dbReference type="NCBIfam" id="TIGR00407">
    <property type="entry name" value="proA"/>
    <property type="match status" value="1"/>
</dbReference>
<dbReference type="InterPro" id="IPR016162">
    <property type="entry name" value="Ald_DH_N"/>
</dbReference>
<dbReference type="InterPro" id="IPR020593">
    <property type="entry name" value="G-glutamylP_reductase_CS"/>
</dbReference>
<dbReference type="PANTHER" id="PTHR11063:SF8">
    <property type="entry name" value="DELTA-1-PYRROLINE-5-CARBOXYLATE SYNTHASE"/>
    <property type="match status" value="1"/>
</dbReference>
<protein>
    <recommendedName>
        <fullName evidence="7">Gamma-glutamyl phosphate reductase</fullName>
        <shortName evidence="7">GPR</shortName>
        <ecNumber evidence="7">1.2.1.41</ecNumber>
    </recommendedName>
    <alternativeName>
        <fullName evidence="7">Glutamate-5-semialdehyde dehydrogenase</fullName>
    </alternativeName>
    <alternativeName>
        <fullName evidence="7">Glutamyl-gamma-semialdehyde dehydrogenase</fullName>
        <shortName evidence="7">GSA dehydrogenase</shortName>
    </alternativeName>
</protein>
<evidence type="ECO:0000256" key="1">
    <source>
        <dbReference type="ARBA" id="ARBA00004985"/>
    </source>
</evidence>
<dbReference type="Gene3D" id="3.40.309.10">
    <property type="entry name" value="Aldehyde Dehydrogenase, Chain A, domain 2"/>
    <property type="match status" value="1"/>
</dbReference>
<sequence>MTTLNEIGAAAQQASAALSQLPTKTKNQVLHQMGVKLQAAQADIIAANQLDLAQATTNGVRQVMLDRLKLTPNRIDAMAQGLFQVAGLKDPVGDVVRGWQTELGLQIVQRRVPLGVIAMIYEARPNVTVDAAALCFKSGNAVILRGGKEALQTNRVLAALLRQVLTEVGITPDAIQLITDTSHETAHALMQLTDYVDVLIPRGSGAFIKTVVATATVPVIETGAGNCHVYVDADSDLEMAIQVIVNAKTQRPAVCNAMEKLVIHQAVAPAYLPKIAQALKEKQVELRGDLEAQNILPDIESASEEDWSTEYNDAILAIKVVPSLSAAIQHINRYNTQHSEAIITNNYQHAQTFTNQINAAVVYVNASTRFTDGFEFGFGAEIGISTQKLHARGPMGLNELTTTKYVVQGNGQVRPS</sequence>
<evidence type="ECO:0000256" key="4">
    <source>
        <dbReference type="ARBA" id="ARBA00022857"/>
    </source>
</evidence>